<evidence type="ECO:0000256" key="4">
    <source>
        <dbReference type="ARBA" id="ARBA00022692"/>
    </source>
</evidence>
<evidence type="ECO:0000259" key="8">
    <source>
        <dbReference type="PROSITE" id="PS50928"/>
    </source>
</evidence>
<dbReference type="RefSeq" id="WP_154505893.1">
    <property type="nucleotide sequence ID" value="NZ_JAQXPC010000084.1"/>
</dbReference>
<accession>A0A7X2NUA3</accession>
<protein>
    <submittedName>
        <fullName evidence="9">ABC transporter permease</fullName>
    </submittedName>
</protein>
<reference evidence="9 10" key="1">
    <citation type="submission" date="2019-08" db="EMBL/GenBank/DDBJ databases">
        <title>In-depth cultivation of the pig gut microbiome towards novel bacterial diversity and tailored functional studies.</title>
        <authorList>
            <person name="Wylensek D."/>
            <person name="Hitch T.C.A."/>
            <person name="Clavel T."/>
        </authorList>
    </citation>
    <scope>NUCLEOTIDE SEQUENCE [LARGE SCALE GENOMIC DNA]</scope>
    <source>
        <strain evidence="9 10">Oil+RF-744-GAM-WT-6</strain>
    </source>
</reference>
<dbReference type="AlphaFoldDB" id="A0A7X2NUA3"/>
<dbReference type="CDD" id="cd06261">
    <property type="entry name" value="TM_PBP2"/>
    <property type="match status" value="1"/>
</dbReference>
<keyword evidence="6 7" id="KW-0472">Membrane</keyword>
<dbReference type="PANTHER" id="PTHR30043:SF1">
    <property type="entry name" value="ABC TRANSPORT SYSTEM PERMEASE PROTEIN P69"/>
    <property type="match status" value="1"/>
</dbReference>
<evidence type="ECO:0000256" key="5">
    <source>
        <dbReference type="ARBA" id="ARBA00022989"/>
    </source>
</evidence>
<dbReference type="PROSITE" id="PS50928">
    <property type="entry name" value="ABC_TM1"/>
    <property type="match status" value="1"/>
</dbReference>
<keyword evidence="5 7" id="KW-1133">Transmembrane helix</keyword>
<dbReference type="PANTHER" id="PTHR30043">
    <property type="entry name" value="PHOSPHONATES TRANSPORT SYSTEM PERMEASE PROTEIN"/>
    <property type="match status" value="1"/>
</dbReference>
<organism evidence="9 10">
    <name type="scientific">Stecheria intestinalis</name>
    <dbReference type="NCBI Taxonomy" id="2606630"/>
    <lineage>
        <taxon>Bacteria</taxon>
        <taxon>Bacillati</taxon>
        <taxon>Bacillota</taxon>
        <taxon>Erysipelotrichia</taxon>
        <taxon>Erysipelotrichales</taxon>
        <taxon>Erysipelotrichaceae</taxon>
        <taxon>Stecheria</taxon>
    </lineage>
</organism>
<evidence type="ECO:0000313" key="9">
    <source>
        <dbReference type="EMBL" id="MSS59664.1"/>
    </source>
</evidence>
<keyword evidence="4 7" id="KW-0812">Transmembrane</keyword>
<comment type="subcellular location">
    <subcellularLocation>
        <location evidence="1 7">Cell membrane</location>
        <topology evidence="1 7">Multi-pass membrane protein</topology>
    </subcellularLocation>
</comment>
<comment type="similarity">
    <text evidence="7">Belongs to the binding-protein-dependent transport system permease family.</text>
</comment>
<feature type="transmembrane region" description="Helical" evidence="7">
    <location>
        <begin position="26"/>
        <end position="45"/>
    </location>
</feature>
<dbReference type="GO" id="GO:0005886">
    <property type="term" value="C:plasma membrane"/>
    <property type="evidence" value="ECO:0007669"/>
    <property type="project" value="UniProtKB-SubCell"/>
</dbReference>
<feature type="transmembrane region" description="Helical" evidence="7">
    <location>
        <begin position="120"/>
        <end position="143"/>
    </location>
</feature>
<name>A0A7X2NUA3_9FIRM</name>
<evidence type="ECO:0000256" key="3">
    <source>
        <dbReference type="ARBA" id="ARBA00022475"/>
    </source>
</evidence>
<feature type="transmembrane region" description="Helical" evidence="7">
    <location>
        <begin position="83"/>
        <end position="108"/>
    </location>
</feature>
<dbReference type="Gene3D" id="1.10.3720.10">
    <property type="entry name" value="MetI-like"/>
    <property type="match status" value="1"/>
</dbReference>
<gene>
    <name evidence="9" type="ORF">FYJ51_12245</name>
</gene>
<feature type="transmembrane region" description="Helical" evidence="7">
    <location>
        <begin position="250"/>
        <end position="268"/>
    </location>
</feature>
<evidence type="ECO:0000256" key="2">
    <source>
        <dbReference type="ARBA" id="ARBA00022448"/>
    </source>
</evidence>
<keyword evidence="10" id="KW-1185">Reference proteome</keyword>
<dbReference type="InterPro" id="IPR000515">
    <property type="entry name" value="MetI-like"/>
</dbReference>
<dbReference type="EMBL" id="VUMN01000042">
    <property type="protein sequence ID" value="MSS59664.1"/>
    <property type="molecule type" value="Genomic_DNA"/>
</dbReference>
<dbReference type="Proteomes" id="UP000461880">
    <property type="component" value="Unassembled WGS sequence"/>
</dbReference>
<dbReference type="InterPro" id="IPR035906">
    <property type="entry name" value="MetI-like_sf"/>
</dbReference>
<keyword evidence="3" id="KW-1003">Cell membrane</keyword>
<proteinExistence type="inferred from homology"/>
<feature type="domain" description="ABC transmembrane type-1" evidence="8">
    <location>
        <begin position="87"/>
        <end position="269"/>
    </location>
</feature>
<evidence type="ECO:0000256" key="6">
    <source>
        <dbReference type="ARBA" id="ARBA00023136"/>
    </source>
</evidence>
<feature type="transmembrane region" description="Helical" evidence="7">
    <location>
        <begin position="224"/>
        <end position="244"/>
    </location>
</feature>
<sequence>MSTKKESGAEQSARILETLQAEPNYFWARFITFLILLVLVIWSSSSIHYNGVASKGSEVAYGILNGITHPDQSMLFTTSTSGVPYLILQTIAIAVLGTIFGGILAIPVSFLASTNIVPKWLAYIFRALILLIRTIPSLVWALVWIRVTGPGPYCGVVTQSICSIGMISKMYITAIEDLDTGILESLDAAGCTTFQKIRCGILPQLSASFVSTVIYRFDINLKDATTLGIVGAGGIGAALVQAISGNRWSIVGSFLIALIILVLIIEWCSTKIRARLAHGRQ</sequence>
<dbReference type="GO" id="GO:0055085">
    <property type="term" value="P:transmembrane transport"/>
    <property type="evidence" value="ECO:0007669"/>
    <property type="project" value="InterPro"/>
</dbReference>
<evidence type="ECO:0000256" key="7">
    <source>
        <dbReference type="RuleBase" id="RU363032"/>
    </source>
</evidence>
<dbReference type="SUPFAM" id="SSF161098">
    <property type="entry name" value="MetI-like"/>
    <property type="match status" value="1"/>
</dbReference>
<evidence type="ECO:0000256" key="1">
    <source>
        <dbReference type="ARBA" id="ARBA00004651"/>
    </source>
</evidence>
<comment type="caution">
    <text evidence="9">The sequence shown here is derived from an EMBL/GenBank/DDBJ whole genome shotgun (WGS) entry which is preliminary data.</text>
</comment>
<keyword evidence="2 7" id="KW-0813">Transport</keyword>
<evidence type="ECO:0000313" key="10">
    <source>
        <dbReference type="Proteomes" id="UP000461880"/>
    </source>
</evidence>
<dbReference type="Pfam" id="PF00528">
    <property type="entry name" value="BPD_transp_1"/>
    <property type="match status" value="1"/>
</dbReference>